<accession>A0A9K3KQE2</accession>
<dbReference type="AlphaFoldDB" id="A0A9K3KQE2"/>
<name>A0A9K3KQE2_9STRA</name>
<proteinExistence type="predicted"/>
<gene>
    <name evidence="1" type="ORF">IV203_016054</name>
</gene>
<reference evidence="1" key="1">
    <citation type="journal article" date="2021" name="Sci. Rep.">
        <title>Diploid genomic architecture of Nitzschia inconspicua, an elite biomass production diatom.</title>
        <authorList>
            <person name="Oliver A."/>
            <person name="Podell S."/>
            <person name="Pinowska A."/>
            <person name="Traller J.C."/>
            <person name="Smith S.R."/>
            <person name="McClure R."/>
            <person name="Beliaev A."/>
            <person name="Bohutskyi P."/>
            <person name="Hill E.A."/>
            <person name="Rabines A."/>
            <person name="Zheng H."/>
            <person name="Allen L.Z."/>
            <person name="Kuo A."/>
            <person name="Grigoriev I.V."/>
            <person name="Allen A.E."/>
            <person name="Hazlebeck D."/>
            <person name="Allen E.E."/>
        </authorList>
    </citation>
    <scope>NUCLEOTIDE SEQUENCE</scope>
    <source>
        <strain evidence="1">Hildebrandi</strain>
    </source>
</reference>
<keyword evidence="2" id="KW-1185">Reference proteome</keyword>
<dbReference type="EMBL" id="JAGRRH010000020">
    <property type="protein sequence ID" value="KAG7347349.1"/>
    <property type="molecule type" value="Genomic_DNA"/>
</dbReference>
<reference evidence="1" key="2">
    <citation type="submission" date="2021-04" db="EMBL/GenBank/DDBJ databases">
        <authorList>
            <person name="Podell S."/>
        </authorList>
    </citation>
    <scope>NUCLEOTIDE SEQUENCE</scope>
    <source>
        <strain evidence="1">Hildebrandi</strain>
    </source>
</reference>
<comment type="caution">
    <text evidence="1">The sequence shown here is derived from an EMBL/GenBank/DDBJ whole genome shotgun (WGS) entry which is preliminary data.</text>
</comment>
<dbReference type="Pfam" id="PF13181">
    <property type="entry name" value="TPR_8"/>
    <property type="match status" value="2"/>
</dbReference>
<protein>
    <submittedName>
        <fullName evidence="1">Tetratricopeptide repeat protein</fullName>
    </submittedName>
</protein>
<dbReference type="Proteomes" id="UP000693970">
    <property type="component" value="Unassembled WGS sequence"/>
</dbReference>
<sequence>MNAVINLMQPLEQLNNEGTILLEQGRFEEAIETLALALKAAKKNAAEQEPVNDESNVLRRPAPTGHRKQMVILMPPLPARHFLSSQSEIQANIEGLCFCLVKLSEEDCFSDHNVTAVVESFTAILYNLALAYHLHATFGVCTVSGRSSSRHRAKTLYEMAYEISMQSKETLMNLNVTMMIVNNLGHVHSELGNATPAEKCFKHLLSTVMYLRSINANSTIDYAFIHNTSRLVLRESGAPAA</sequence>
<dbReference type="InterPro" id="IPR019734">
    <property type="entry name" value="TPR_rpt"/>
</dbReference>
<evidence type="ECO:0000313" key="1">
    <source>
        <dbReference type="EMBL" id="KAG7347349.1"/>
    </source>
</evidence>
<organism evidence="1 2">
    <name type="scientific">Nitzschia inconspicua</name>
    <dbReference type="NCBI Taxonomy" id="303405"/>
    <lineage>
        <taxon>Eukaryota</taxon>
        <taxon>Sar</taxon>
        <taxon>Stramenopiles</taxon>
        <taxon>Ochrophyta</taxon>
        <taxon>Bacillariophyta</taxon>
        <taxon>Bacillariophyceae</taxon>
        <taxon>Bacillariophycidae</taxon>
        <taxon>Bacillariales</taxon>
        <taxon>Bacillariaceae</taxon>
        <taxon>Nitzschia</taxon>
    </lineage>
</organism>
<evidence type="ECO:0000313" key="2">
    <source>
        <dbReference type="Proteomes" id="UP000693970"/>
    </source>
</evidence>